<dbReference type="OrthoDB" id="9823146at2"/>
<evidence type="ECO:0000313" key="1">
    <source>
        <dbReference type="EMBL" id="ACT60096.1"/>
    </source>
</evidence>
<protein>
    <submittedName>
        <fullName evidence="1">Uncharacterized protein</fullName>
    </submittedName>
</protein>
<dbReference type="HOGENOM" id="CLU_1136833_0_0_5"/>
<dbReference type="KEGG" id="hba:Hbal_2416"/>
<sequence length="244" mass="27063">MTAKTELATYSRRSVIAAGGVSLLLTPKASARTHPLLKLPASVVFLRMDENGAVIPGELDRRIWSQFSMNLGALISRIEPIPHNNLLPGGALETGSGQGSAILSARLAAQNQGYDYLLVYGVVSKSEGVKYRTKKTANPALRLSRHIKSKLPFWDWDYAQESYVETRASHLDIMGEAHLLDLNGGAPLASTWAERPKRNTLARWTSKDTRDDEIVLNLADAMQRKIQELSMQNFESQKSISQRF</sequence>
<accession>C6XNF2</accession>
<reference evidence="2" key="1">
    <citation type="journal article" date="2011" name="J. Bacteriol.">
        <title>Genome sequences of eight morphologically diverse alphaproteobacteria.</title>
        <authorList>
            <consortium name="US DOE Joint Genome Institute"/>
            <person name="Brown P.J."/>
            <person name="Kysela D.T."/>
            <person name="Buechlein A."/>
            <person name="Hemmerich C."/>
            <person name="Brun Y.V."/>
        </authorList>
    </citation>
    <scope>NUCLEOTIDE SEQUENCE [LARGE SCALE GENOMIC DNA]</scope>
    <source>
        <strain evidence="2">ATCC 49814 / DSM 5838 / IFAM 1418</strain>
    </source>
</reference>
<name>C6XNF2_HIRBI</name>
<keyword evidence="2" id="KW-1185">Reference proteome</keyword>
<dbReference type="EMBL" id="CP001678">
    <property type="protein sequence ID" value="ACT60096.1"/>
    <property type="molecule type" value="Genomic_DNA"/>
</dbReference>
<gene>
    <name evidence="1" type="ordered locus">Hbal_2416</name>
</gene>
<evidence type="ECO:0000313" key="2">
    <source>
        <dbReference type="Proteomes" id="UP000002745"/>
    </source>
</evidence>
<dbReference type="Proteomes" id="UP000002745">
    <property type="component" value="Chromosome"/>
</dbReference>
<dbReference type="AlphaFoldDB" id="C6XNF2"/>
<organism evidence="1 2">
    <name type="scientific">Hirschia baltica (strain ATCC 49814 / DSM 5838 / IFAM 1418)</name>
    <dbReference type="NCBI Taxonomy" id="582402"/>
    <lineage>
        <taxon>Bacteria</taxon>
        <taxon>Pseudomonadati</taxon>
        <taxon>Pseudomonadota</taxon>
        <taxon>Alphaproteobacteria</taxon>
        <taxon>Hyphomonadales</taxon>
        <taxon>Hyphomonadaceae</taxon>
        <taxon>Hirschia</taxon>
    </lineage>
</organism>
<dbReference type="STRING" id="582402.Hbal_2416"/>
<proteinExistence type="predicted"/>
<dbReference type="RefSeq" id="WP_015828246.1">
    <property type="nucleotide sequence ID" value="NC_012982.1"/>
</dbReference>